<feature type="domain" description="Protein kinase" evidence="9">
    <location>
        <begin position="1767"/>
        <end position="2061"/>
    </location>
</feature>
<keyword evidence="7" id="KW-0472">Membrane</keyword>
<dbReference type="PANTHER" id="PTHR33463">
    <property type="entry name" value="NB-ARC DOMAIN-CONTAINING PROTEIN-RELATED"/>
    <property type="match status" value="1"/>
</dbReference>
<reference evidence="10 12" key="2">
    <citation type="journal article" date="2014" name="BMC Genomics">
        <title>An improved genome release (version Mt4.0) for the model legume Medicago truncatula.</title>
        <authorList>
            <person name="Tang H."/>
            <person name="Krishnakumar V."/>
            <person name="Bidwell S."/>
            <person name="Rosen B."/>
            <person name="Chan A."/>
            <person name="Zhou S."/>
            <person name="Gentzbittel L."/>
            <person name="Childs K.L."/>
            <person name="Yandell M."/>
            <person name="Gundlach H."/>
            <person name="Mayer K.F."/>
            <person name="Schwartz D.C."/>
            <person name="Town C.D."/>
        </authorList>
    </citation>
    <scope>GENOME REANNOTATION</scope>
    <source>
        <strain evidence="11 12">cv. Jemalong A17</strain>
    </source>
</reference>
<evidence type="ECO:0000256" key="8">
    <source>
        <dbReference type="SAM" id="MobiDB-lite"/>
    </source>
</evidence>
<dbReference type="SUPFAM" id="SSF56112">
    <property type="entry name" value="Protein kinase-like (PK-like)"/>
    <property type="match status" value="1"/>
</dbReference>
<dbReference type="SUPFAM" id="SSF52047">
    <property type="entry name" value="RNI-like"/>
    <property type="match status" value="1"/>
</dbReference>
<evidence type="ECO:0000259" key="9">
    <source>
        <dbReference type="PROSITE" id="PS50011"/>
    </source>
</evidence>
<dbReference type="InterPro" id="IPR000719">
    <property type="entry name" value="Prot_kinase_dom"/>
</dbReference>
<proteinExistence type="inferred from homology"/>
<dbReference type="Pfam" id="PF00069">
    <property type="entry name" value="Pkinase"/>
    <property type="match status" value="1"/>
</dbReference>
<gene>
    <name evidence="10" type="ordered locus">MTR_3g062420</name>
</gene>
<dbReference type="InterPro" id="IPR027417">
    <property type="entry name" value="P-loop_NTPase"/>
</dbReference>
<feature type="compositionally biased region" description="Polar residues" evidence="8">
    <location>
        <begin position="1521"/>
        <end position="1535"/>
    </location>
</feature>
<dbReference type="Gene3D" id="3.40.50.300">
    <property type="entry name" value="P-loop containing nucleotide triphosphate hydrolases"/>
    <property type="match status" value="1"/>
</dbReference>
<evidence type="ECO:0000256" key="1">
    <source>
        <dbReference type="ARBA" id="ARBA00008894"/>
    </source>
</evidence>
<keyword evidence="12" id="KW-1185">Reference proteome</keyword>
<evidence type="ECO:0000256" key="2">
    <source>
        <dbReference type="ARBA" id="ARBA00022692"/>
    </source>
</evidence>
<dbReference type="InterPro" id="IPR011009">
    <property type="entry name" value="Kinase-like_dom_sf"/>
</dbReference>
<dbReference type="HOGENOM" id="CLU_002035_0_0_1"/>
<dbReference type="InterPro" id="IPR032675">
    <property type="entry name" value="LRR_dom_sf"/>
</dbReference>
<sequence length="2061" mass="234236">MASFLTDLAKPYVDKLINGVIAESSYICCFTYIAKDFEEERVSLEIEKTTVKQRVDVATSRGEDVQANALSWEEEADKLIQEDTRTKQKCFFGFCSHCVWRYRRGKELTNKKEQIKRLIETGKELSIGLPARLPGVERYSSQHYIPFKSRESKYKELLDALKDDNNYVIGLKGMGGTGKTTLAKEVGKELKQSKQFTQIIDTTVSFSPDIKNIQDDIAGPLGLKFDDCNESDRPKKLWSRLTNGEKILLILDDVWGDIDFNEIGIPYSDNHKGCRILVTTRNLLVCNRLGCSKTMQLDLLSEEDAWIMFKRHAGLSEISTKNLLEKGRKIANECKRLPIAIAAIASSLKGIQRPEEWEWALKSLQKNMQMHNVDDELVKIYKCLKFSYDNMKNEKAKRLFLLCSVFREDEKIPTERLTRLSIGGGLFGEDYVSYEDARSQVVISKNKLLDSCLLLEAKKSRVQMHDMVRDAAQWIASKEIQTMKLYDKNQKAMVEREKNIKYLLCEGKLEDVFSCMLDGSKLEILIVTGHKKEGFHCHDLKIDVPNSFFENSTGLRVFYLIYDKYSSLSLSLPHSIQSLKNIRSLLFANVILGDISILGNLQSLETLDLDGCKIDELPHGITKLEKLKLLNLTSCRIARNNPFEVIEGCSSLEELYFIGSFNDFCREITFPKLQRFDIGEFSNLVDKSSLKGVSDLVISDNVFLSETTLKYCMQEAEVLELGRIEGGWRNIVPEIVPLDHGMNDLIELGLRSISQLQCLIDTNSPVSKVFSKLVVLKLKGMDNLEELFNGPVSFDSLNSLEKLSINECKHLKSLFKCNLNLCNLKSLSLEECPMLISLFQLSTVVSLVLLEKLEIIDCERLENIIIVEKNGDELRGEIIDANGNTSHGSMFPKLKVLIVESCPRIELILPFLSTHDLPALKSIKIEDCDKLKYIFGQDVKLGSLKKLELDGIPNLIDIFPECNPTMSLSIKKPSSISESQEQSEPIKCNMFSWTDIYCCGKKYGHNKLRSTTITKIPLVSQDQLLDNLMESNSYPLNIWESAQCLSRQSHILCNIKKITLWKISKMKSVFILSIAPTMLLESLTIYKCNELKHIIIDMGDHDNTGGNNWGTVFPKLRLFEVEHCEKLEYIIGHFTDDHQNHTEIPLHLPALETFVLHNLPSLVSMCPKQYHTTFPQLERLVVEECPQFIGDFITHHSITRSVDGTIIKELSGNVEHFCALESLEVDHSNVESIFRVDEINERQMNLALEDIDLDVLPMMTCLFVGPNNSFSLQNLTRIKIKGCEKLKIVFTTSVIRCLPQLYYMRIEECNELKHIIEDDLENKNSSNFMSTTKTFFPKLEKVVVEKCNKLKYVFPISICKELPELNVLMIREADELEEIFVSEGDDHKVEIPNLECVVFENLPSLSHAQRIQFQAVKNRFIRNCQKLSLESTKIHDLSASYFRIDPELCRYFKTRFRQQFQKETKGNNSGNENPETSKKIAVGVEVKASSEHELTSPKKKTKQTPETEHELVENVPDLEIPTNSKELMNEQSMEQQRLLGEPDTTVKPSQLEVSTISETKNVAETCSTNSPTKNESPIQVSEISVQEGTTSSNAKRRTTSSQEYSDGEMAISSPPISMTRHFSTQDIHVNNLQETSNTDDDQVSLNDDAVIKVTSIVEEPFSKDVEFKVPESKLSLIITSPQQFRTPSMLSKGDPSQPDEELEDLDDQMDMTSFSIATTETNDEVSRNDDAFKKVSSNIEEQFPKIDDIIVVSKSKPSPWITSSVASQKPPVPSKGDPSQKVEDFSSSLLVKHFDYENLSLLTDFFVKHPSVLLNDTSLSNRYKGYAYNCLAELLKFLQTHSVLDVLGSSHSEFVELLQDVRKFGFDKEWLDDIEKRALLPGLQVSQDALQKLLDSKHILTQHVEDLKHQLASCEAVLQNITQQEAQILHTRAALSDPIVPSSTKYQSIMQLYLHEHDHPVIHRDLKCDNILVNGHLGQTKIGDLGLTAILRVSQPTHSVISTYFFLDKCYSYHWTSSTVGESPELYDEEYNELVDVYSFGMCALEIITYYCPYSECANTA</sequence>
<dbReference type="PROSITE" id="PS00108">
    <property type="entry name" value="PROTEIN_KINASE_ST"/>
    <property type="match status" value="1"/>
</dbReference>
<dbReference type="Gene3D" id="3.80.10.10">
    <property type="entry name" value="Ribonuclease Inhibitor"/>
    <property type="match status" value="4"/>
</dbReference>
<evidence type="ECO:0000313" key="11">
    <source>
        <dbReference type="EnsemblPlants" id="AES70789"/>
    </source>
</evidence>
<keyword evidence="3" id="KW-0547">Nucleotide-binding</keyword>
<dbReference type="InterPro" id="IPR057135">
    <property type="entry name" value="At4g27190-like_LRR"/>
</dbReference>
<dbReference type="GO" id="GO:0006952">
    <property type="term" value="P:defense response"/>
    <property type="evidence" value="ECO:0007669"/>
    <property type="project" value="UniProtKB-KW"/>
</dbReference>
<dbReference type="InterPro" id="IPR050905">
    <property type="entry name" value="Plant_NBS-LRR"/>
</dbReference>
<feature type="region of interest" description="Disordered" evidence="8">
    <location>
        <begin position="1761"/>
        <end position="1780"/>
    </location>
</feature>
<dbReference type="GO" id="GO:0005524">
    <property type="term" value="F:ATP binding"/>
    <property type="evidence" value="ECO:0007669"/>
    <property type="project" value="UniProtKB-KW"/>
</dbReference>
<dbReference type="PaxDb" id="3880-AES70789"/>
<dbReference type="InterPro" id="IPR002182">
    <property type="entry name" value="NB-ARC"/>
</dbReference>
<feature type="region of interest" description="Disordered" evidence="8">
    <location>
        <begin position="1684"/>
        <end position="1704"/>
    </location>
</feature>
<feature type="compositionally biased region" description="Basic and acidic residues" evidence="8">
    <location>
        <begin position="1503"/>
        <end position="1512"/>
    </location>
</feature>
<evidence type="ECO:0000256" key="7">
    <source>
        <dbReference type="ARBA" id="ARBA00023136"/>
    </source>
</evidence>
<dbReference type="Pfam" id="PF23247">
    <property type="entry name" value="LRR_RPS2"/>
    <property type="match status" value="3"/>
</dbReference>
<accession>G7IV38</accession>
<keyword evidence="2" id="KW-0812">Transmembrane</keyword>
<dbReference type="Proteomes" id="UP000002051">
    <property type="component" value="Chromosome 3"/>
</dbReference>
<dbReference type="FunFam" id="3.40.50.300:FF:001091">
    <property type="entry name" value="Probable disease resistance protein At1g61300"/>
    <property type="match status" value="1"/>
</dbReference>
<evidence type="ECO:0000256" key="3">
    <source>
        <dbReference type="ARBA" id="ARBA00022741"/>
    </source>
</evidence>
<dbReference type="InterPro" id="IPR008271">
    <property type="entry name" value="Ser/Thr_kinase_AS"/>
</dbReference>
<keyword evidence="5" id="KW-0067">ATP-binding</keyword>
<dbReference type="GO" id="GO:0043531">
    <property type="term" value="F:ADP binding"/>
    <property type="evidence" value="ECO:0007669"/>
    <property type="project" value="InterPro"/>
</dbReference>
<dbReference type="PROSITE" id="PS50011">
    <property type="entry name" value="PROTEIN_KINASE_DOM"/>
    <property type="match status" value="1"/>
</dbReference>
<reference evidence="11" key="3">
    <citation type="submission" date="2015-04" db="UniProtKB">
        <authorList>
            <consortium name="EnsemblPlants"/>
        </authorList>
    </citation>
    <scope>IDENTIFICATION</scope>
    <source>
        <strain evidence="11">cv. Jemalong A17</strain>
    </source>
</reference>
<dbReference type="Gene3D" id="1.10.510.10">
    <property type="entry name" value="Transferase(Phosphotransferase) domain 1"/>
    <property type="match status" value="1"/>
</dbReference>
<dbReference type="eggNOG" id="KOG4658">
    <property type="taxonomic scope" value="Eukaryota"/>
</dbReference>
<dbReference type="Pfam" id="PF00931">
    <property type="entry name" value="NB-ARC"/>
    <property type="match status" value="1"/>
</dbReference>
<evidence type="ECO:0000256" key="5">
    <source>
        <dbReference type="ARBA" id="ARBA00022840"/>
    </source>
</evidence>
<evidence type="ECO:0000313" key="12">
    <source>
        <dbReference type="Proteomes" id="UP000002051"/>
    </source>
</evidence>
<name>G7IV38_MEDTR</name>
<evidence type="ECO:0000256" key="4">
    <source>
        <dbReference type="ARBA" id="ARBA00022821"/>
    </source>
</evidence>
<dbReference type="PRINTS" id="PR00364">
    <property type="entry name" value="DISEASERSIST"/>
</dbReference>
<dbReference type="PANTHER" id="PTHR33463:SF105">
    <property type="entry name" value="AND NB-ARC DOMAIN DISEASE RESISTANCE PROTEIN, PUTATIVE-RELATED"/>
    <property type="match status" value="1"/>
</dbReference>
<comment type="similarity">
    <text evidence="1">Belongs to the disease resistance NB-LRR family.</text>
</comment>
<evidence type="ECO:0000313" key="10">
    <source>
        <dbReference type="EMBL" id="AES70789.2"/>
    </source>
</evidence>
<dbReference type="Gene3D" id="1.10.8.430">
    <property type="entry name" value="Helical domain of apoptotic protease-activating factors"/>
    <property type="match status" value="1"/>
</dbReference>
<reference evidence="10 12" key="1">
    <citation type="journal article" date="2011" name="Nature">
        <title>The Medicago genome provides insight into the evolution of rhizobial symbioses.</title>
        <authorList>
            <person name="Young N.D."/>
            <person name="Debelle F."/>
            <person name="Oldroyd G.E."/>
            <person name="Geurts R."/>
            <person name="Cannon S.B."/>
            <person name="Udvardi M.K."/>
            <person name="Benedito V.A."/>
            <person name="Mayer K.F."/>
            <person name="Gouzy J."/>
            <person name="Schoof H."/>
            <person name="Van de Peer Y."/>
            <person name="Proost S."/>
            <person name="Cook D.R."/>
            <person name="Meyers B.C."/>
            <person name="Spannagl M."/>
            <person name="Cheung F."/>
            <person name="De Mita S."/>
            <person name="Krishnakumar V."/>
            <person name="Gundlach H."/>
            <person name="Zhou S."/>
            <person name="Mudge J."/>
            <person name="Bharti A.K."/>
            <person name="Murray J.D."/>
            <person name="Naoumkina M.A."/>
            <person name="Rosen B."/>
            <person name="Silverstein K.A."/>
            <person name="Tang H."/>
            <person name="Rombauts S."/>
            <person name="Zhao P.X."/>
            <person name="Zhou P."/>
            <person name="Barbe V."/>
            <person name="Bardou P."/>
            <person name="Bechner M."/>
            <person name="Bellec A."/>
            <person name="Berger A."/>
            <person name="Berges H."/>
            <person name="Bidwell S."/>
            <person name="Bisseling T."/>
            <person name="Choisne N."/>
            <person name="Couloux A."/>
            <person name="Denny R."/>
            <person name="Deshpande S."/>
            <person name="Dai X."/>
            <person name="Doyle J.J."/>
            <person name="Dudez A.M."/>
            <person name="Farmer A.D."/>
            <person name="Fouteau S."/>
            <person name="Franken C."/>
            <person name="Gibelin C."/>
            <person name="Gish J."/>
            <person name="Goldstein S."/>
            <person name="Gonzalez A.J."/>
            <person name="Green P.J."/>
            <person name="Hallab A."/>
            <person name="Hartog M."/>
            <person name="Hua A."/>
            <person name="Humphray S.J."/>
            <person name="Jeong D.H."/>
            <person name="Jing Y."/>
            <person name="Jocker A."/>
            <person name="Kenton S.M."/>
            <person name="Kim D.J."/>
            <person name="Klee K."/>
            <person name="Lai H."/>
            <person name="Lang C."/>
            <person name="Lin S."/>
            <person name="Macmil S.L."/>
            <person name="Magdelenat G."/>
            <person name="Matthews L."/>
            <person name="McCorrison J."/>
            <person name="Monaghan E.L."/>
            <person name="Mun J.H."/>
            <person name="Najar F.Z."/>
            <person name="Nicholson C."/>
            <person name="Noirot C."/>
            <person name="O'Bleness M."/>
            <person name="Paule C.R."/>
            <person name="Poulain J."/>
            <person name="Prion F."/>
            <person name="Qin B."/>
            <person name="Qu C."/>
            <person name="Retzel E.F."/>
            <person name="Riddle C."/>
            <person name="Sallet E."/>
            <person name="Samain S."/>
            <person name="Samson N."/>
            <person name="Sanders I."/>
            <person name="Saurat O."/>
            <person name="Scarpelli C."/>
            <person name="Schiex T."/>
            <person name="Segurens B."/>
            <person name="Severin A.J."/>
            <person name="Sherrier D.J."/>
            <person name="Shi R."/>
            <person name="Sims S."/>
            <person name="Singer S.R."/>
            <person name="Sinharoy S."/>
            <person name="Sterck L."/>
            <person name="Viollet A."/>
            <person name="Wang B.B."/>
            <person name="Wang K."/>
            <person name="Wang M."/>
            <person name="Wang X."/>
            <person name="Warfsmann J."/>
            <person name="Weissenbach J."/>
            <person name="White D.D."/>
            <person name="White J.D."/>
            <person name="Wiley G.B."/>
            <person name="Wincker P."/>
            <person name="Xing Y."/>
            <person name="Yang L."/>
            <person name="Yao Z."/>
            <person name="Ying F."/>
            <person name="Zhai J."/>
            <person name="Zhou L."/>
            <person name="Zuber A."/>
            <person name="Denarie J."/>
            <person name="Dixon R.A."/>
            <person name="May G.D."/>
            <person name="Schwartz D.C."/>
            <person name="Rogers J."/>
            <person name="Quetier F."/>
            <person name="Town C.D."/>
            <person name="Roe B.A."/>
        </authorList>
    </citation>
    <scope>NUCLEOTIDE SEQUENCE [LARGE SCALE GENOMIC DNA]</scope>
    <source>
        <strain evidence="10">A17</strain>
        <strain evidence="11 12">cv. Jemalong A17</strain>
    </source>
</reference>
<dbReference type="InterPro" id="IPR042197">
    <property type="entry name" value="Apaf_helical"/>
</dbReference>
<dbReference type="SUPFAM" id="SSF52058">
    <property type="entry name" value="L domain-like"/>
    <property type="match status" value="1"/>
</dbReference>
<dbReference type="EnsemblPlants" id="AES70789">
    <property type="protein sequence ID" value="AES70789"/>
    <property type="gene ID" value="MTR_3g062420"/>
</dbReference>
<dbReference type="GO" id="GO:0004672">
    <property type="term" value="F:protein kinase activity"/>
    <property type="evidence" value="ECO:0007669"/>
    <property type="project" value="InterPro"/>
</dbReference>
<feature type="compositionally biased region" description="Polar residues" evidence="8">
    <location>
        <begin position="1546"/>
        <end position="1604"/>
    </location>
</feature>
<dbReference type="SUPFAM" id="SSF52540">
    <property type="entry name" value="P-loop containing nucleoside triphosphate hydrolases"/>
    <property type="match status" value="1"/>
</dbReference>
<keyword evidence="4" id="KW-0611">Plant defense</keyword>
<accession>A0A0C3VHE4</accession>
<keyword evidence="6" id="KW-1133">Transmembrane helix</keyword>
<protein>
    <submittedName>
        <fullName evidence="10">LRR and NB-ARC domain disease resistance protein, putative</fullName>
    </submittedName>
</protein>
<evidence type="ECO:0000256" key="6">
    <source>
        <dbReference type="ARBA" id="ARBA00022989"/>
    </source>
</evidence>
<dbReference type="EMBL" id="CM001219">
    <property type="protein sequence ID" value="AES70789.2"/>
    <property type="molecule type" value="Genomic_DNA"/>
</dbReference>
<organism evidence="10 12">
    <name type="scientific">Medicago truncatula</name>
    <name type="common">Barrel medic</name>
    <name type="synonym">Medicago tribuloides</name>
    <dbReference type="NCBI Taxonomy" id="3880"/>
    <lineage>
        <taxon>Eukaryota</taxon>
        <taxon>Viridiplantae</taxon>
        <taxon>Streptophyta</taxon>
        <taxon>Embryophyta</taxon>
        <taxon>Tracheophyta</taxon>
        <taxon>Spermatophyta</taxon>
        <taxon>Magnoliopsida</taxon>
        <taxon>eudicotyledons</taxon>
        <taxon>Gunneridae</taxon>
        <taxon>Pentapetalae</taxon>
        <taxon>rosids</taxon>
        <taxon>fabids</taxon>
        <taxon>Fabales</taxon>
        <taxon>Fabaceae</taxon>
        <taxon>Papilionoideae</taxon>
        <taxon>50 kb inversion clade</taxon>
        <taxon>NPAAA clade</taxon>
        <taxon>Hologalegina</taxon>
        <taxon>IRL clade</taxon>
        <taxon>Trifolieae</taxon>
        <taxon>Medicago</taxon>
    </lineage>
</organism>
<feature type="region of interest" description="Disordered" evidence="8">
    <location>
        <begin position="1486"/>
        <end position="1616"/>
    </location>
</feature>